<dbReference type="PANTHER" id="PTHR11525">
    <property type="entry name" value="FARNESYL-PYROPHOSPHATE SYNTHETASE"/>
    <property type="match status" value="1"/>
</dbReference>
<dbReference type="SFLD" id="SFLDS00005">
    <property type="entry name" value="Isoprenoid_Synthase_Type_I"/>
    <property type="match status" value="1"/>
</dbReference>
<evidence type="ECO:0000256" key="4">
    <source>
        <dbReference type="ARBA" id="ARBA00006706"/>
    </source>
</evidence>
<dbReference type="FunFam" id="1.10.600.10:FF:000006">
    <property type="entry name" value="Farnesyl pyrophosphate synthase"/>
    <property type="match status" value="1"/>
</dbReference>
<keyword evidence="6 10" id="KW-0808">Transferase</keyword>
<evidence type="ECO:0000313" key="11">
    <source>
        <dbReference type="EMBL" id="ROW15981.1"/>
    </source>
</evidence>
<evidence type="ECO:0000256" key="3">
    <source>
        <dbReference type="ARBA" id="ARBA00005035"/>
    </source>
</evidence>
<comment type="cofactor">
    <cofactor evidence="1">
        <name>Mg(2+)</name>
        <dbReference type="ChEBI" id="CHEBI:18420"/>
    </cofactor>
</comment>
<evidence type="ECO:0000256" key="10">
    <source>
        <dbReference type="RuleBase" id="RU004466"/>
    </source>
</evidence>
<evidence type="ECO:0000313" key="12">
    <source>
        <dbReference type="Proteomes" id="UP000285146"/>
    </source>
</evidence>
<dbReference type="AlphaFoldDB" id="A0A423XI10"/>
<dbReference type="PANTHER" id="PTHR11525:SF0">
    <property type="entry name" value="FARNESYL PYROPHOSPHATE SYNTHASE"/>
    <property type="match status" value="1"/>
</dbReference>
<dbReference type="GO" id="GO:0045337">
    <property type="term" value="P:farnesyl diphosphate biosynthetic process"/>
    <property type="evidence" value="ECO:0007669"/>
    <property type="project" value="TreeGrafter"/>
</dbReference>
<dbReference type="GO" id="GO:0043386">
    <property type="term" value="P:mycotoxin biosynthetic process"/>
    <property type="evidence" value="ECO:0007669"/>
    <property type="project" value="UniProtKB-ARBA"/>
</dbReference>
<dbReference type="PROSITE" id="PS00723">
    <property type="entry name" value="POLYPRENYL_SYNTHASE_1"/>
    <property type="match status" value="1"/>
</dbReference>
<dbReference type="Gene3D" id="1.10.600.10">
    <property type="entry name" value="Farnesyl Diphosphate Synthase"/>
    <property type="match status" value="1"/>
</dbReference>
<proteinExistence type="inferred from homology"/>
<dbReference type="STRING" id="1230097.A0A423XI10"/>
<organism evidence="11 12">
    <name type="scientific">Cytospora leucostoma</name>
    <dbReference type="NCBI Taxonomy" id="1230097"/>
    <lineage>
        <taxon>Eukaryota</taxon>
        <taxon>Fungi</taxon>
        <taxon>Dikarya</taxon>
        <taxon>Ascomycota</taxon>
        <taxon>Pezizomycotina</taxon>
        <taxon>Sordariomycetes</taxon>
        <taxon>Sordariomycetidae</taxon>
        <taxon>Diaporthales</taxon>
        <taxon>Cytosporaceae</taxon>
        <taxon>Cytospora</taxon>
    </lineage>
</organism>
<dbReference type="GO" id="GO:0004337">
    <property type="term" value="F:(2E,6E)-farnesyl diphosphate synthase activity"/>
    <property type="evidence" value="ECO:0007669"/>
    <property type="project" value="TreeGrafter"/>
</dbReference>
<dbReference type="GO" id="GO:0004161">
    <property type="term" value="F:dimethylallyltranstransferase activity"/>
    <property type="evidence" value="ECO:0007669"/>
    <property type="project" value="TreeGrafter"/>
</dbReference>
<accession>A0A423XI10</accession>
<dbReference type="InterPro" id="IPR000092">
    <property type="entry name" value="Polyprenyl_synt"/>
</dbReference>
<dbReference type="GO" id="GO:0046165">
    <property type="term" value="P:alcohol biosynthetic process"/>
    <property type="evidence" value="ECO:0007669"/>
    <property type="project" value="UniProtKB-ARBA"/>
</dbReference>
<dbReference type="InterPro" id="IPR039702">
    <property type="entry name" value="FPS1-like"/>
</dbReference>
<comment type="caution">
    <text evidence="11">The sequence shown here is derived from an EMBL/GenBank/DDBJ whole genome shotgun (WGS) entry which is preliminary data.</text>
</comment>
<comment type="pathway">
    <text evidence="2">Isoprenoid biosynthesis; geranyl diphosphate biosynthesis; geranyl diphosphate from dimethylallyl diphosphate and isopentenyl diphosphate: step 1/1.</text>
</comment>
<dbReference type="CDD" id="cd00685">
    <property type="entry name" value="Trans_IPPS_HT"/>
    <property type="match status" value="1"/>
</dbReference>
<dbReference type="OrthoDB" id="10257492at2759"/>
<evidence type="ECO:0000256" key="2">
    <source>
        <dbReference type="ARBA" id="ARBA00004932"/>
    </source>
</evidence>
<evidence type="ECO:0000256" key="8">
    <source>
        <dbReference type="ARBA" id="ARBA00022842"/>
    </source>
</evidence>
<evidence type="ECO:0000256" key="9">
    <source>
        <dbReference type="ARBA" id="ARBA00023098"/>
    </source>
</evidence>
<keyword evidence="12" id="KW-1185">Reference proteome</keyword>
<keyword evidence="8" id="KW-0460">Magnesium</keyword>
<dbReference type="GO" id="GO:0005737">
    <property type="term" value="C:cytoplasm"/>
    <property type="evidence" value="ECO:0007669"/>
    <property type="project" value="TreeGrafter"/>
</dbReference>
<protein>
    <submittedName>
        <fullName evidence="11">Uncharacterized protein</fullName>
    </submittedName>
</protein>
<comment type="similarity">
    <text evidence="4 10">Belongs to the FPP/GGPP synthase family.</text>
</comment>
<dbReference type="Proteomes" id="UP000285146">
    <property type="component" value="Unassembled WGS sequence"/>
</dbReference>
<evidence type="ECO:0000256" key="7">
    <source>
        <dbReference type="ARBA" id="ARBA00022723"/>
    </source>
</evidence>
<evidence type="ECO:0000256" key="1">
    <source>
        <dbReference type="ARBA" id="ARBA00001946"/>
    </source>
</evidence>
<sequence length="347" mass="39787">MADSLDTFNAVFPMLADDLRSLCCEQYRLPEQVWKWLEKSLVHNALGGKCNRGLSVVDTTQLILDRDLTSDEYFQTATLGWMVEFLQAMMLVVDDIMDHSKTRRGRPCWYLVPGVGMQAANDAPMLESAIYVLLKKYFKCHRAYVDMVELFHEVSFQVELGQTFDMLAAPQDGKVDLDSFSMERYNSIVTYKTAYYTFYLPVALALFYTGRASPRNLKQAEEVLLGMGTYFQVQDDYLDNFADPSVLGKIGTDIQDNKCSRLVIMALERCTAGQRTVLEANYGKKEAACVRKVKELYNELGLQAAYLEYEENEVRELERIIDGIDETEGLRKTIFRVFLSKIHKRSK</sequence>
<comment type="pathway">
    <text evidence="3">Isoprenoid biosynthesis; farnesyl diphosphate biosynthesis; farnesyl diphosphate from geranyl diphosphate and isopentenyl diphosphate: step 1/1.</text>
</comment>
<keyword evidence="5" id="KW-0444">Lipid biosynthesis</keyword>
<dbReference type="Pfam" id="PF00348">
    <property type="entry name" value="polyprenyl_synt"/>
    <property type="match status" value="1"/>
</dbReference>
<evidence type="ECO:0000256" key="5">
    <source>
        <dbReference type="ARBA" id="ARBA00022516"/>
    </source>
</evidence>
<dbReference type="SFLD" id="SFLDG01017">
    <property type="entry name" value="Polyprenyl_Transferase_Like"/>
    <property type="match status" value="1"/>
</dbReference>
<evidence type="ECO:0000256" key="6">
    <source>
        <dbReference type="ARBA" id="ARBA00022679"/>
    </source>
</evidence>
<dbReference type="InParanoid" id="A0A423XI10"/>
<dbReference type="SUPFAM" id="SSF48576">
    <property type="entry name" value="Terpenoid synthases"/>
    <property type="match status" value="1"/>
</dbReference>
<dbReference type="PROSITE" id="PS00444">
    <property type="entry name" value="POLYPRENYL_SYNTHASE_2"/>
    <property type="match status" value="1"/>
</dbReference>
<keyword evidence="9" id="KW-0443">Lipid metabolism</keyword>
<dbReference type="EMBL" id="LKEB01000007">
    <property type="protein sequence ID" value="ROW15981.1"/>
    <property type="molecule type" value="Genomic_DNA"/>
</dbReference>
<name>A0A423XI10_9PEZI</name>
<dbReference type="InterPro" id="IPR008949">
    <property type="entry name" value="Isoprenoid_synthase_dom_sf"/>
</dbReference>
<reference evidence="11 12" key="1">
    <citation type="submission" date="2015-09" db="EMBL/GenBank/DDBJ databases">
        <title>Host preference determinants of Valsa canker pathogens revealed by comparative genomics.</title>
        <authorList>
            <person name="Yin Z."/>
            <person name="Huang L."/>
        </authorList>
    </citation>
    <scope>NUCLEOTIDE SEQUENCE [LARGE SCALE GENOMIC DNA]</scope>
    <source>
        <strain evidence="11 12">SXYLt</strain>
    </source>
</reference>
<dbReference type="GO" id="GO:0046872">
    <property type="term" value="F:metal ion binding"/>
    <property type="evidence" value="ECO:0007669"/>
    <property type="project" value="UniProtKB-KW"/>
</dbReference>
<dbReference type="InterPro" id="IPR033749">
    <property type="entry name" value="Polyprenyl_synt_CS"/>
</dbReference>
<keyword evidence="7" id="KW-0479">Metal-binding</keyword>
<gene>
    <name evidence="11" type="ORF">VPNG_02622</name>
</gene>